<feature type="transmembrane region" description="Helical" evidence="1">
    <location>
        <begin position="111"/>
        <end position="134"/>
    </location>
</feature>
<keyword evidence="1" id="KW-1133">Transmembrane helix</keyword>
<dbReference type="AlphaFoldDB" id="A0A1V2TBH6"/>
<evidence type="ECO:0000313" key="2">
    <source>
        <dbReference type="EMBL" id="ONM46860.1"/>
    </source>
</evidence>
<protein>
    <recommendedName>
        <fullName evidence="4">DUF1353 domain-containing protein</fullName>
    </recommendedName>
</protein>
<evidence type="ECO:0000256" key="1">
    <source>
        <dbReference type="SAM" id="Phobius"/>
    </source>
</evidence>
<dbReference type="InterPro" id="IPR010767">
    <property type="entry name" value="Phage_CGC-2007_Cje0229"/>
</dbReference>
<keyword evidence="1" id="KW-0812">Transmembrane</keyword>
<name>A0A1V2TBH6_9NOCA</name>
<gene>
    <name evidence="2" type="ORF">B0T46_20475</name>
</gene>
<evidence type="ECO:0000313" key="3">
    <source>
        <dbReference type="Proteomes" id="UP000188836"/>
    </source>
</evidence>
<feature type="transmembrane region" description="Helical" evidence="1">
    <location>
        <begin position="140"/>
        <end position="158"/>
    </location>
</feature>
<sequence>MGFTSELVVAEIDQQFWRVTAPLTYRGSEQEFVVPAGFRTDFASVPRPVMWLVPRYGVYTKAAILHDYLLCSGVVGTADADGIFRRALREAGVSLPRRWMMWAAVRLGHRLAGATAGDIALFGVIAVVSILFLAVPATVVTVYLMLFWVIELLAWVITRPFQRDDDHRPPPIPDMKSA</sequence>
<keyword evidence="3" id="KW-1185">Reference proteome</keyword>
<dbReference type="Pfam" id="PF07087">
    <property type="entry name" value="DUF1353"/>
    <property type="match status" value="1"/>
</dbReference>
<keyword evidence="1" id="KW-0472">Membrane</keyword>
<dbReference type="RefSeq" id="WP_077119869.1">
    <property type="nucleotide sequence ID" value="NZ_LOKT01000015.1"/>
</dbReference>
<dbReference type="STRING" id="1538463.B0T36_20525"/>
<dbReference type="EMBL" id="MUMY01000019">
    <property type="protein sequence ID" value="ONM46860.1"/>
    <property type="molecule type" value="Genomic_DNA"/>
</dbReference>
<reference evidence="2 3" key="1">
    <citation type="journal article" date="2016" name="Antonie Van Leeuwenhoek">
        <title>Nocardia donostiensis sp. nov., isolated from human respiratory specimens.</title>
        <authorList>
            <person name="Ercibengoa M."/>
            <person name="Bell M."/>
            <person name="Marimon J.M."/>
            <person name="Humrighouse B."/>
            <person name="Klenk H.P."/>
            <person name="Potter G."/>
            <person name="Perez-Trallero E."/>
        </authorList>
    </citation>
    <scope>NUCLEOTIDE SEQUENCE [LARGE SCALE GENOMIC DNA]</scope>
    <source>
        <strain evidence="2 3">X1655</strain>
    </source>
</reference>
<comment type="caution">
    <text evidence="2">The sequence shown here is derived from an EMBL/GenBank/DDBJ whole genome shotgun (WGS) entry which is preliminary data.</text>
</comment>
<evidence type="ECO:0008006" key="4">
    <source>
        <dbReference type="Google" id="ProtNLM"/>
    </source>
</evidence>
<accession>A0A1V2TBH6</accession>
<proteinExistence type="predicted"/>
<organism evidence="2 3">
    <name type="scientific">Nocardia donostiensis</name>
    <dbReference type="NCBI Taxonomy" id="1538463"/>
    <lineage>
        <taxon>Bacteria</taxon>
        <taxon>Bacillati</taxon>
        <taxon>Actinomycetota</taxon>
        <taxon>Actinomycetes</taxon>
        <taxon>Mycobacteriales</taxon>
        <taxon>Nocardiaceae</taxon>
        <taxon>Nocardia</taxon>
    </lineage>
</organism>
<dbReference type="Proteomes" id="UP000188836">
    <property type="component" value="Unassembled WGS sequence"/>
</dbReference>